<dbReference type="Pfam" id="PF14907">
    <property type="entry name" value="NTP_transf_5"/>
    <property type="match status" value="1"/>
</dbReference>
<dbReference type="EMBL" id="WCSB01000373">
    <property type="protein sequence ID" value="KAB4441638.1"/>
    <property type="molecule type" value="Genomic_DNA"/>
</dbReference>
<protein>
    <submittedName>
        <fullName evidence="1">Nucleotidyltransferase family protein</fullName>
    </submittedName>
</protein>
<gene>
    <name evidence="1" type="ORF">GAN93_27965</name>
</gene>
<evidence type="ECO:0000313" key="2">
    <source>
        <dbReference type="Proteomes" id="UP000460317"/>
    </source>
</evidence>
<comment type="caution">
    <text evidence="1">The sequence shown here is derived from an EMBL/GenBank/DDBJ whole genome shotgun (WGS) entry which is preliminary data.</text>
</comment>
<evidence type="ECO:0000313" key="1">
    <source>
        <dbReference type="EMBL" id="KAB4441638.1"/>
    </source>
</evidence>
<feature type="non-terminal residue" evidence="1">
    <location>
        <position position="188"/>
    </location>
</feature>
<sequence length="188" mass="21378">MLFALLRSALNSTKPVSEILFTDISPALWQACYKLACTQGVMALAWDGIQTLPACLQPPKALKLNWAMAVENYEKRYRRYCHTIAELSAFYKTHGITTVQLKGVGLSTYYPIPSHREGGDIDIFTYSADHSRKSDAEANRLADRLMEEKGIEVDLEHSEKHSMFYYKGIPIENHKTFINSETYHIAVK</sequence>
<dbReference type="AlphaFoldDB" id="A0A7J5J9N7"/>
<proteinExistence type="predicted"/>
<dbReference type="InterPro" id="IPR039498">
    <property type="entry name" value="NTP_transf_5"/>
</dbReference>
<reference evidence="1 2" key="1">
    <citation type="journal article" date="2019" name="Nat. Med.">
        <title>A library of human gut bacterial isolates paired with longitudinal multiomics data enables mechanistic microbiome research.</title>
        <authorList>
            <person name="Poyet M."/>
            <person name="Groussin M."/>
            <person name="Gibbons S.M."/>
            <person name="Avila-Pacheco J."/>
            <person name="Jiang X."/>
            <person name="Kearney S.M."/>
            <person name="Perrotta A.R."/>
            <person name="Berdy B."/>
            <person name="Zhao S."/>
            <person name="Lieberman T.D."/>
            <person name="Swanson P.K."/>
            <person name="Smith M."/>
            <person name="Roesemann S."/>
            <person name="Alexander J.E."/>
            <person name="Rich S.A."/>
            <person name="Livny J."/>
            <person name="Vlamakis H."/>
            <person name="Clish C."/>
            <person name="Bullock K."/>
            <person name="Deik A."/>
            <person name="Scott J."/>
            <person name="Pierce K.A."/>
            <person name="Xavier R.J."/>
            <person name="Alm E.J."/>
        </authorList>
    </citation>
    <scope>NUCLEOTIDE SEQUENCE [LARGE SCALE GENOMIC DNA]</scope>
    <source>
        <strain evidence="1 2">BIOML-A165</strain>
    </source>
</reference>
<organism evidence="1 2">
    <name type="scientific">Bacteroides thetaiotaomicron</name>
    <dbReference type="NCBI Taxonomy" id="818"/>
    <lineage>
        <taxon>Bacteria</taxon>
        <taxon>Pseudomonadati</taxon>
        <taxon>Bacteroidota</taxon>
        <taxon>Bacteroidia</taxon>
        <taxon>Bacteroidales</taxon>
        <taxon>Bacteroidaceae</taxon>
        <taxon>Bacteroides</taxon>
    </lineage>
</organism>
<dbReference type="GO" id="GO:0016740">
    <property type="term" value="F:transferase activity"/>
    <property type="evidence" value="ECO:0007669"/>
    <property type="project" value="UniProtKB-KW"/>
</dbReference>
<dbReference type="Proteomes" id="UP000460317">
    <property type="component" value="Unassembled WGS sequence"/>
</dbReference>
<name>A0A7J5J9N7_BACT4</name>
<keyword evidence="1" id="KW-0808">Transferase</keyword>
<accession>A0A7J5J9N7</accession>